<dbReference type="EMBL" id="CP133615">
    <property type="protein sequence ID" value="WMV24767.1"/>
    <property type="molecule type" value="Genomic_DNA"/>
</dbReference>
<reference evidence="1" key="1">
    <citation type="submission" date="2023-08" db="EMBL/GenBank/DDBJ databases">
        <title>A de novo genome assembly of Solanum verrucosum Schlechtendal, a Mexican diploid species geographically isolated from the other diploid A-genome species in potato relatives.</title>
        <authorList>
            <person name="Hosaka K."/>
        </authorList>
    </citation>
    <scope>NUCLEOTIDE SEQUENCE</scope>
    <source>
        <tissue evidence="1">Young leaves</tissue>
    </source>
</reference>
<organism evidence="1 2">
    <name type="scientific">Solanum verrucosum</name>
    <dbReference type="NCBI Taxonomy" id="315347"/>
    <lineage>
        <taxon>Eukaryota</taxon>
        <taxon>Viridiplantae</taxon>
        <taxon>Streptophyta</taxon>
        <taxon>Embryophyta</taxon>
        <taxon>Tracheophyta</taxon>
        <taxon>Spermatophyta</taxon>
        <taxon>Magnoliopsida</taxon>
        <taxon>eudicotyledons</taxon>
        <taxon>Gunneridae</taxon>
        <taxon>Pentapetalae</taxon>
        <taxon>asterids</taxon>
        <taxon>lamiids</taxon>
        <taxon>Solanales</taxon>
        <taxon>Solanaceae</taxon>
        <taxon>Solanoideae</taxon>
        <taxon>Solaneae</taxon>
        <taxon>Solanum</taxon>
    </lineage>
</organism>
<protein>
    <submittedName>
        <fullName evidence="1">Uncharacterized protein</fullName>
    </submittedName>
</protein>
<keyword evidence="2" id="KW-1185">Reference proteome</keyword>
<sequence length="84" mass="9702">KSEKSKRPESNGSFVVVSRNRQSTRRFSLRCSSSSSCTSLQHLRALGHWATWYCFEELLGVAPTAPYLYRLDPFFQGSSHWKKM</sequence>
<proteinExistence type="predicted"/>
<dbReference type="AlphaFoldDB" id="A0AAF0QL68"/>
<evidence type="ECO:0000313" key="2">
    <source>
        <dbReference type="Proteomes" id="UP001234989"/>
    </source>
</evidence>
<gene>
    <name evidence="1" type="ORF">MTR67_018152</name>
</gene>
<accession>A0AAF0QL68</accession>
<evidence type="ECO:0000313" key="1">
    <source>
        <dbReference type="EMBL" id="WMV24767.1"/>
    </source>
</evidence>
<name>A0AAF0QL68_SOLVR</name>
<dbReference type="Proteomes" id="UP001234989">
    <property type="component" value="Chromosome 4"/>
</dbReference>
<feature type="non-terminal residue" evidence="1">
    <location>
        <position position="1"/>
    </location>
</feature>